<dbReference type="AlphaFoldDB" id="A0A2M7ASP5"/>
<comment type="function">
    <text evidence="5">Forms part of the ribosomal stalk, playing a central role in the interaction of the ribosome with GTP-bound translation factors.</text>
</comment>
<dbReference type="Pfam" id="PF00466">
    <property type="entry name" value="Ribosomal_L10"/>
    <property type="match status" value="1"/>
</dbReference>
<comment type="caution">
    <text evidence="6">The sequence shown here is derived from an EMBL/GenBank/DDBJ whole genome shotgun (WGS) entry which is preliminary data.</text>
</comment>
<dbReference type="GO" id="GO:0005840">
    <property type="term" value="C:ribosome"/>
    <property type="evidence" value="ECO:0007669"/>
    <property type="project" value="UniProtKB-KW"/>
</dbReference>
<dbReference type="GO" id="GO:0006412">
    <property type="term" value="P:translation"/>
    <property type="evidence" value="ECO:0007669"/>
    <property type="project" value="UniProtKB-UniRule"/>
</dbReference>
<dbReference type="NCBIfam" id="NF000955">
    <property type="entry name" value="PRK00099.1-1"/>
    <property type="match status" value="1"/>
</dbReference>
<dbReference type="CDD" id="cd05797">
    <property type="entry name" value="Ribosomal_L10"/>
    <property type="match status" value="1"/>
</dbReference>
<protein>
    <recommendedName>
        <fullName evidence="4 5">Large ribosomal subunit protein uL10</fullName>
    </recommendedName>
</protein>
<keyword evidence="5" id="KW-0699">rRNA-binding</keyword>
<dbReference type="InterPro" id="IPR043141">
    <property type="entry name" value="Ribosomal_uL10-like_sf"/>
</dbReference>
<dbReference type="InterPro" id="IPR022973">
    <property type="entry name" value="Ribosomal_uL10_bac"/>
</dbReference>
<organism evidence="6 7">
    <name type="scientific">Candidatus Shapirobacteria bacterium CG06_land_8_20_14_3_00_40_12</name>
    <dbReference type="NCBI Taxonomy" id="1974881"/>
    <lineage>
        <taxon>Bacteria</taxon>
        <taxon>Candidatus Shapironibacteriota</taxon>
    </lineage>
</organism>
<evidence type="ECO:0000313" key="6">
    <source>
        <dbReference type="EMBL" id="PIU73638.1"/>
    </source>
</evidence>
<evidence type="ECO:0000313" key="7">
    <source>
        <dbReference type="Proteomes" id="UP000231407"/>
    </source>
</evidence>
<sequence length="171" mass="18688">MKNKTIKIDKVEAIAKRLNGSKSAALLQYQGLSAGDISTLRDKVKTAGGQVEVIKNSLISRALEKIGIKLPEILTGPTAITFCDTDEIAPLKEIDAVNKSKEKTTFKYGIYGGKLLLIDELKKFLSLPSKSALISQLLGGLKNPLQRLAYAMRYNQTQLVLTLKALADKNK</sequence>
<gene>
    <name evidence="5 6" type="primary">rplJ</name>
    <name evidence="6" type="ORF">COS78_01160</name>
</gene>
<evidence type="ECO:0000256" key="4">
    <source>
        <dbReference type="ARBA" id="ARBA00035202"/>
    </source>
</evidence>
<dbReference type="Proteomes" id="UP000231407">
    <property type="component" value="Unassembled WGS sequence"/>
</dbReference>
<comment type="subunit">
    <text evidence="5">Part of the ribosomal stalk of the 50S ribosomal subunit. The N-terminus interacts with L11 and the large rRNA to form the base of the stalk. The C-terminus forms an elongated spine to which L12 dimers bind in a sequential fashion forming a multimeric L10(L12)X complex.</text>
</comment>
<keyword evidence="2 5" id="KW-0689">Ribosomal protein</keyword>
<reference evidence="7" key="1">
    <citation type="submission" date="2017-09" db="EMBL/GenBank/DDBJ databases">
        <title>Depth-based differentiation of microbial function through sediment-hosted aquifers and enrichment of novel symbionts in the deep terrestrial subsurface.</title>
        <authorList>
            <person name="Probst A.J."/>
            <person name="Ladd B."/>
            <person name="Jarett J.K."/>
            <person name="Geller-Mcgrath D.E."/>
            <person name="Sieber C.M.K."/>
            <person name="Emerson J.B."/>
            <person name="Anantharaman K."/>
            <person name="Thomas B.C."/>
            <person name="Malmstrom R."/>
            <person name="Stieglmeier M."/>
            <person name="Klingl A."/>
            <person name="Woyke T."/>
            <person name="Ryan C.M."/>
            <person name="Banfield J.F."/>
        </authorList>
    </citation>
    <scope>NUCLEOTIDE SEQUENCE [LARGE SCALE GENOMIC DNA]</scope>
</reference>
<evidence type="ECO:0000256" key="3">
    <source>
        <dbReference type="ARBA" id="ARBA00023274"/>
    </source>
</evidence>
<proteinExistence type="inferred from homology"/>
<dbReference type="EMBL" id="PEWA01000015">
    <property type="protein sequence ID" value="PIU73638.1"/>
    <property type="molecule type" value="Genomic_DNA"/>
</dbReference>
<dbReference type="Gene3D" id="6.10.250.290">
    <property type="match status" value="1"/>
</dbReference>
<evidence type="ECO:0000256" key="5">
    <source>
        <dbReference type="HAMAP-Rule" id="MF_00362"/>
    </source>
</evidence>
<dbReference type="GO" id="GO:0070180">
    <property type="term" value="F:large ribosomal subunit rRNA binding"/>
    <property type="evidence" value="ECO:0007669"/>
    <property type="project" value="UniProtKB-UniRule"/>
</dbReference>
<dbReference type="PANTHER" id="PTHR11560">
    <property type="entry name" value="39S RIBOSOMAL PROTEIN L10, MITOCHONDRIAL"/>
    <property type="match status" value="1"/>
</dbReference>
<accession>A0A2M7ASP5</accession>
<dbReference type="HAMAP" id="MF_00362">
    <property type="entry name" value="Ribosomal_uL10"/>
    <property type="match status" value="1"/>
</dbReference>
<comment type="similarity">
    <text evidence="1 5">Belongs to the universal ribosomal protein uL10 family.</text>
</comment>
<dbReference type="InterPro" id="IPR001790">
    <property type="entry name" value="Ribosomal_uL10"/>
</dbReference>
<dbReference type="GO" id="GO:1990904">
    <property type="term" value="C:ribonucleoprotein complex"/>
    <property type="evidence" value="ECO:0007669"/>
    <property type="project" value="UniProtKB-KW"/>
</dbReference>
<keyword evidence="3 5" id="KW-0687">Ribonucleoprotein</keyword>
<dbReference type="InterPro" id="IPR047865">
    <property type="entry name" value="Ribosomal_uL10_bac_type"/>
</dbReference>
<dbReference type="Gene3D" id="3.30.70.1730">
    <property type="match status" value="1"/>
</dbReference>
<evidence type="ECO:0000256" key="2">
    <source>
        <dbReference type="ARBA" id="ARBA00022980"/>
    </source>
</evidence>
<keyword evidence="5" id="KW-0694">RNA-binding</keyword>
<name>A0A2M7ASP5_9BACT</name>
<evidence type="ECO:0000256" key="1">
    <source>
        <dbReference type="ARBA" id="ARBA00008889"/>
    </source>
</evidence>
<dbReference type="SUPFAM" id="SSF160369">
    <property type="entry name" value="Ribosomal protein L10-like"/>
    <property type="match status" value="1"/>
</dbReference>